<dbReference type="VEuPathDB" id="VectorBase:HLOH_044934"/>
<dbReference type="InterPro" id="IPR011011">
    <property type="entry name" value="Znf_FYVE_PHD"/>
</dbReference>
<dbReference type="InterPro" id="IPR057251">
    <property type="entry name" value="FP_C"/>
</dbReference>
<dbReference type="Pfam" id="PF25298">
    <property type="entry name" value="Baculo_FP_2nd"/>
    <property type="match status" value="1"/>
</dbReference>
<keyword evidence="3" id="KW-1185">Reference proteome</keyword>
<dbReference type="CDD" id="cd15489">
    <property type="entry name" value="PHD_SF"/>
    <property type="match status" value="1"/>
</dbReference>
<proteinExistence type="predicted"/>
<dbReference type="AlphaFoldDB" id="A0A9J6FWA5"/>
<protein>
    <recommendedName>
        <fullName evidence="1">FP protein C-terminal domain-containing protein</fullName>
    </recommendedName>
</protein>
<evidence type="ECO:0000313" key="2">
    <source>
        <dbReference type="EMBL" id="KAH9367546.1"/>
    </source>
</evidence>
<comment type="caution">
    <text evidence="2">The sequence shown here is derived from an EMBL/GenBank/DDBJ whole genome shotgun (WGS) entry which is preliminary data.</text>
</comment>
<accession>A0A9J6FWA5</accession>
<sequence>MSDDESTDIFLVCHESITSGAAAITCTECAFSYHAGNCSGVAVVTVRSKPDIGTTWLCATCKGAKLRSGQKSRNSNQEKAVDISDKLAVMNVRIAALLPLVSQMNELMTIKETVRNIETAVENLSANYDTLLLTVDSQTKDTADLKARVENVECSAPTQELIELKKELDNLEQYSHNRNLEIHGLEHTEGENLLSKLNSIGRKLNIAEVTAREIEAIHRLPSKPDKVPIVLVRLESGYTKEKWAEQRPLLKIKEPDLRFFDNLTPYNKNLLWMAETRAHERSYQFAWQKNGKVLVKRSRATVPSTSNQKMT</sequence>
<reference evidence="2 3" key="1">
    <citation type="journal article" date="2020" name="Cell">
        <title>Large-Scale Comparative Analyses of Tick Genomes Elucidate Their Genetic Diversity and Vector Capacities.</title>
        <authorList>
            <consortium name="Tick Genome and Microbiome Consortium (TIGMIC)"/>
            <person name="Jia N."/>
            <person name="Wang J."/>
            <person name="Shi W."/>
            <person name="Du L."/>
            <person name="Sun Y."/>
            <person name="Zhan W."/>
            <person name="Jiang J.F."/>
            <person name="Wang Q."/>
            <person name="Zhang B."/>
            <person name="Ji P."/>
            <person name="Bell-Sakyi L."/>
            <person name="Cui X.M."/>
            <person name="Yuan T.T."/>
            <person name="Jiang B.G."/>
            <person name="Yang W.F."/>
            <person name="Lam T.T."/>
            <person name="Chang Q.C."/>
            <person name="Ding S.J."/>
            <person name="Wang X.J."/>
            <person name="Zhu J.G."/>
            <person name="Ruan X.D."/>
            <person name="Zhao L."/>
            <person name="Wei J.T."/>
            <person name="Ye R.Z."/>
            <person name="Que T.C."/>
            <person name="Du C.H."/>
            <person name="Zhou Y.H."/>
            <person name="Cheng J.X."/>
            <person name="Dai P.F."/>
            <person name="Guo W.B."/>
            <person name="Han X.H."/>
            <person name="Huang E.J."/>
            <person name="Li L.F."/>
            <person name="Wei W."/>
            <person name="Gao Y.C."/>
            <person name="Liu J.Z."/>
            <person name="Shao H.Z."/>
            <person name="Wang X."/>
            <person name="Wang C.C."/>
            <person name="Yang T.C."/>
            <person name="Huo Q.B."/>
            <person name="Li W."/>
            <person name="Chen H.Y."/>
            <person name="Chen S.E."/>
            <person name="Zhou L.G."/>
            <person name="Ni X.B."/>
            <person name="Tian J.H."/>
            <person name="Sheng Y."/>
            <person name="Liu T."/>
            <person name="Pan Y.S."/>
            <person name="Xia L.Y."/>
            <person name="Li J."/>
            <person name="Zhao F."/>
            <person name="Cao W.C."/>
        </authorList>
    </citation>
    <scope>NUCLEOTIDE SEQUENCE [LARGE SCALE GENOMIC DNA]</scope>
    <source>
        <strain evidence="2">HaeL-2018</strain>
    </source>
</reference>
<organism evidence="2 3">
    <name type="scientific">Haemaphysalis longicornis</name>
    <name type="common">Bush tick</name>
    <dbReference type="NCBI Taxonomy" id="44386"/>
    <lineage>
        <taxon>Eukaryota</taxon>
        <taxon>Metazoa</taxon>
        <taxon>Ecdysozoa</taxon>
        <taxon>Arthropoda</taxon>
        <taxon>Chelicerata</taxon>
        <taxon>Arachnida</taxon>
        <taxon>Acari</taxon>
        <taxon>Parasitiformes</taxon>
        <taxon>Ixodida</taxon>
        <taxon>Ixodoidea</taxon>
        <taxon>Ixodidae</taxon>
        <taxon>Haemaphysalinae</taxon>
        <taxon>Haemaphysalis</taxon>
    </lineage>
</organism>
<gene>
    <name evidence="2" type="ORF">HPB48_001638</name>
</gene>
<evidence type="ECO:0000313" key="3">
    <source>
        <dbReference type="Proteomes" id="UP000821853"/>
    </source>
</evidence>
<evidence type="ECO:0000259" key="1">
    <source>
        <dbReference type="Pfam" id="PF25298"/>
    </source>
</evidence>
<name>A0A9J6FWA5_HAELO</name>
<dbReference type="Proteomes" id="UP000821853">
    <property type="component" value="Chromosome 2"/>
</dbReference>
<dbReference type="OrthoDB" id="7048166at2759"/>
<dbReference type="EMBL" id="JABSTR010000004">
    <property type="protein sequence ID" value="KAH9367546.1"/>
    <property type="molecule type" value="Genomic_DNA"/>
</dbReference>
<dbReference type="SUPFAM" id="SSF57903">
    <property type="entry name" value="FYVE/PHD zinc finger"/>
    <property type="match status" value="1"/>
</dbReference>
<feature type="domain" description="FP protein C-terminal" evidence="1">
    <location>
        <begin position="264"/>
        <end position="298"/>
    </location>
</feature>